<evidence type="ECO:0000313" key="2">
    <source>
        <dbReference type="EMBL" id="ESO12331.1"/>
    </source>
</evidence>
<dbReference type="GeneID" id="20198063"/>
<dbReference type="InParanoid" id="T1ENB3"/>
<reference evidence="3" key="3">
    <citation type="submission" date="2015-06" db="UniProtKB">
        <authorList>
            <consortium name="EnsemblMetazoa"/>
        </authorList>
    </citation>
    <scope>IDENTIFICATION</scope>
</reference>
<sequence length="320" mass="36875">MSSNLTENRVKPKESLVIYCKVDIVKAGSRAVLWYRNTGNIMQVLGNSELIAIDYRNSRYTLSIDSFNQLTAVYKLVISSMKHFFNLHLLVTQVYLRTSIKNFKMLIIMTQPRYIACRQYQNLSVFPIRILLLSAKWQMPHFVIVCLDLDGLLQNVMRRMLGSKVIPRVRNLKKIKFENREVKKQDSKNDSMRRACIGIGVILGIMLIIAIILTIMLLLRDISQFIDKKPQKGLHHDAPNLEIDKNVRRNTSTDNDKSNMLASTSASIEAYNKIYYNNEVTKQSTSPDQAYNQSQLTFAAKNFKTSHQDKNIFISDDTEI</sequence>
<dbReference type="KEGG" id="hro:HELRODRAFT_158829"/>
<keyword evidence="1" id="KW-0812">Transmembrane</keyword>
<feature type="transmembrane region" description="Helical" evidence="1">
    <location>
        <begin position="197"/>
        <end position="219"/>
    </location>
</feature>
<dbReference type="RefSeq" id="XP_009009051.1">
    <property type="nucleotide sequence ID" value="XM_009010803.1"/>
</dbReference>
<keyword evidence="1" id="KW-1133">Transmembrane helix</keyword>
<reference evidence="2 4" key="2">
    <citation type="journal article" date="2013" name="Nature">
        <title>Insights into bilaterian evolution from three spiralian genomes.</title>
        <authorList>
            <person name="Simakov O."/>
            <person name="Marletaz F."/>
            <person name="Cho S.J."/>
            <person name="Edsinger-Gonzales E."/>
            <person name="Havlak P."/>
            <person name="Hellsten U."/>
            <person name="Kuo D.H."/>
            <person name="Larsson T."/>
            <person name="Lv J."/>
            <person name="Arendt D."/>
            <person name="Savage R."/>
            <person name="Osoegawa K."/>
            <person name="de Jong P."/>
            <person name="Grimwood J."/>
            <person name="Chapman J.A."/>
            <person name="Shapiro H."/>
            <person name="Aerts A."/>
            <person name="Otillar R.P."/>
            <person name="Terry A.Y."/>
            <person name="Boore J.L."/>
            <person name="Grigoriev I.V."/>
            <person name="Lindberg D.R."/>
            <person name="Seaver E.C."/>
            <person name="Weisblat D.A."/>
            <person name="Putnam N.H."/>
            <person name="Rokhsar D.S."/>
        </authorList>
    </citation>
    <scope>NUCLEOTIDE SEQUENCE</scope>
</reference>
<dbReference type="HOGENOM" id="CLU_869529_0_0_1"/>
<protein>
    <submittedName>
        <fullName evidence="2 3">Uncharacterized protein</fullName>
    </submittedName>
</protein>
<name>T1ENB3_HELRO</name>
<dbReference type="EMBL" id="KB095811">
    <property type="protein sequence ID" value="ESO12331.1"/>
    <property type="molecule type" value="Genomic_DNA"/>
</dbReference>
<keyword evidence="1" id="KW-0472">Membrane</keyword>
<dbReference type="AlphaFoldDB" id="T1ENB3"/>
<dbReference type="EnsemblMetazoa" id="HelroT158829">
    <property type="protein sequence ID" value="HelroP158829"/>
    <property type="gene ID" value="HelroG158829"/>
</dbReference>
<organism evidence="3 4">
    <name type="scientific">Helobdella robusta</name>
    <name type="common">Californian leech</name>
    <dbReference type="NCBI Taxonomy" id="6412"/>
    <lineage>
        <taxon>Eukaryota</taxon>
        <taxon>Metazoa</taxon>
        <taxon>Spiralia</taxon>
        <taxon>Lophotrochozoa</taxon>
        <taxon>Annelida</taxon>
        <taxon>Clitellata</taxon>
        <taxon>Hirudinea</taxon>
        <taxon>Rhynchobdellida</taxon>
        <taxon>Glossiphoniidae</taxon>
        <taxon>Helobdella</taxon>
    </lineage>
</organism>
<evidence type="ECO:0000313" key="4">
    <source>
        <dbReference type="Proteomes" id="UP000015101"/>
    </source>
</evidence>
<dbReference type="CTD" id="20198063"/>
<evidence type="ECO:0000256" key="1">
    <source>
        <dbReference type="SAM" id="Phobius"/>
    </source>
</evidence>
<proteinExistence type="predicted"/>
<dbReference type="EMBL" id="AMQM01000141">
    <property type="status" value="NOT_ANNOTATED_CDS"/>
    <property type="molecule type" value="Genomic_DNA"/>
</dbReference>
<accession>T1ENB3</accession>
<dbReference type="Proteomes" id="UP000015101">
    <property type="component" value="Unassembled WGS sequence"/>
</dbReference>
<reference evidence="4" key="1">
    <citation type="submission" date="2012-12" db="EMBL/GenBank/DDBJ databases">
        <authorList>
            <person name="Hellsten U."/>
            <person name="Grimwood J."/>
            <person name="Chapman J.A."/>
            <person name="Shapiro H."/>
            <person name="Aerts A."/>
            <person name="Otillar R.P."/>
            <person name="Terry A.Y."/>
            <person name="Boore J.L."/>
            <person name="Simakov O."/>
            <person name="Marletaz F."/>
            <person name="Cho S.-J."/>
            <person name="Edsinger-Gonzales E."/>
            <person name="Havlak P."/>
            <person name="Kuo D.-H."/>
            <person name="Larsson T."/>
            <person name="Lv J."/>
            <person name="Arendt D."/>
            <person name="Savage R."/>
            <person name="Osoegawa K."/>
            <person name="de Jong P."/>
            <person name="Lindberg D.R."/>
            <person name="Seaver E.C."/>
            <person name="Weisblat D.A."/>
            <person name="Putnam N.H."/>
            <person name="Grigoriev I.V."/>
            <person name="Rokhsar D.S."/>
        </authorList>
    </citation>
    <scope>NUCLEOTIDE SEQUENCE</scope>
</reference>
<keyword evidence="4" id="KW-1185">Reference proteome</keyword>
<gene>
    <name evidence="3" type="primary">20198063</name>
    <name evidence="2" type="ORF">HELRODRAFT_158829</name>
</gene>
<evidence type="ECO:0000313" key="3">
    <source>
        <dbReference type="EnsemblMetazoa" id="HelroP158829"/>
    </source>
</evidence>